<sequence>MSDESGPVEREVARFYTRSRKFPRMVGRLPEGTRIWGGPYTFTQLGLGLVAIFVALATRGVWSWGSVLIDLVVVMGVGWGVAYVGRFIPMTNLNPLVVVSTALGAFSAPVAGTYRGRSVVVTRPHVVHGRAVIESAPDDGAGRLDARPARGDAAPVPDAAPARPRDVPRGPERAPTTAARGRTTSRPAGPSPAPDAVRPHTVDGGRVVTGLDRLLAQAGTTRTPNGR</sequence>
<feature type="transmembrane region" description="Helical" evidence="2">
    <location>
        <begin position="62"/>
        <end position="84"/>
    </location>
</feature>
<feature type="region of interest" description="Disordered" evidence="1">
    <location>
        <begin position="132"/>
        <end position="227"/>
    </location>
</feature>
<feature type="compositionally biased region" description="Polar residues" evidence="1">
    <location>
        <begin position="218"/>
        <end position="227"/>
    </location>
</feature>
<proteinExistence type="predicted"/>
<dbReference type="AlphaFoldDB" id="A0A7J5BPZ5"/>
<reference evidence="3 4" key="1">
    <citation type="submission" date="2019-09" db="EMBL/GenBank/DDBJ databases">
        <title>Phylogeny of genus Pseudoclavibacter and closely related genus.</title>
        <authorList>
            <person name="Li Y."/>
        </authorList>
    </citation>
    <scope>NUCLEOTIDE SEQUENCE [LARGE SCALE GENOMIC DNA]</scope>
    <source>
        <strain evidence="3 4">DSM 23821</strain>
    </source>
</reference>
<keyword evidence="2" id="KW-0812">Transmembrane</keyword>
<evidence type="ECO:0000313" key="3">
    <source>
        <dbReference type="EMBL" id="KAB1655620.1"/>
    </source>
</evidence>
<feature type="compositionally biased region" description="Basic and acidic residues" evidence="1">
    <location>
        <begin position="140"/>
        <end position="150"/>
    </location>
</feature>
<dbReference type="OrthoDB" id="5181251at2"/>
<dbReference type="EMBL" id="WBJZ01000014">
    <property type="protein sequence ID" value="KAB1655620.1"/>
    <property type="molecule type" value="Genomic_DNA"/>
</dbReference>
<keyword evidence="2" id="KW-1133">Transmembrane helix</keyword>
<comment type="caution">
    <text evidence="3">The sequence shown here is derived from an EMBL/GenBank/DDBJ whole genome shotgun (WGS) entry which is preliminary data.</text>
</comment>
<keyword evidence="4" id="KW-1185">Reference proteome</keyword>
<evidence type="ECO:0000256" key="1">
    <source>
        <dbReference type="SAM" id="MobiDB-lite"/>
    </source>
</evidence>
<gene>
    <name evidence="3" type="ORF">F8O01_11480</name>
</gene>
<feature type="compositionally biased region" description="Low complexity" evidence="1">
    <location>
        <begin position="151"/>
        <end position="162"/>
    </location>
</feature>
<accession>A0A7J5BPZ5</accession>
<keyword evidence="2" id="KW-0472">Membrane</keyword>
<organism evidence="3 4">
    <name type="scientific">Pseudoclavibacter chungangensis</name>
    <dbReference type="NCBI Taxonomy" id="587635"/>
    <lineage>
        <taxon>Bacteria</taxon>
        <taxon>Bacillati</taxon>
        <taxon>Actinomycetota</taxon>
        <taxon>Actinomycetes</taxon>
        <taxon>Micrococcales</taxon>
        <taxon>Microbacteriaceae</taxon>
        <taxon>Pseudoclavibacter</taxon>
    </lineage>
</organism>
<feature type="compositionally biased region" description="Low complexity" evidence="1">
    <location>
        <begin position="173"/>
        <end position="188"/>
    </location>
</feature>
<dbReference type="RefSeq" id="WP_158041007.1">
    <property type="nucleotide sequence ID" value="NZ_JACCFV010000001.1"/>
</dbReference>
<name>A0A7J5BPZ5_9MICO</name>
<feature type="compositionally biased region" description="Basic and acidic residues" evidence="1">
    <location>
        <begin position="163"/>
        <end position="172"/>
    </location>
</feature>
<dbReference type="Proteomes" id="UP000467240">
    <property type="component" value="Unassembled WGS sequence"/>
</dbReference>
<protein>
    <submittedName>
        <fullName evidence="3">Uncharacterized protein</fullName>
    </submittedName>
</protein>
<evidence type="ECO:0000313" key="4">
    <source>
        <dbReference type="Proteomes" id="UP000467240"/>
    </source>
</evidence>
<evidence type="ECO:0000256" key="2">
    <source>
        <dbReference type="SAM" id="Phobius"/>
    </source>
</evidence>
<feature type="transmembrane region" description="Helical" evidence="2">
    <location>
        <begin position="35"/>
        <end position="56"/>
    </location>
</feature>